<dbReference type="Gene3D" id="1.20.1250.20">
    <property type="entry name" value="MFS general substrate transporter like domains"/>
    <property type="match status" value="1"/>
</dbReference>
<feature type="transmembrane region" description="Helical" evidence="5">
    <location>
        <begin position="353"/>
        <end position="374"/>
    </location>
</feature>
<evidence type="ECO:0000256" key="5">
    <source>
        <dbReference type="SAM" id="Phobius"/>
    </source>
</evidence>
<feature type="domain" description="Major facilitator superfamily (MFS) profile" evidence="6">
    <location>
        <begin position="109"/>
        <end position="537"/>
    </location>
</feature>
<reference evidence="8" key="1">
    <citation type="submission" date="2025-08" db="UniProtKB">
        <authorList>
            <consortium name="RefSeq"/>
        </authorList>
    </citation>
    <scope>IDENTIFICATION</scope>
</reference>
<dbReference type="CDD" id="cd17317">
    <property type="entry name" value="MFS_SLC22"/>
    <property type="match status" value="1"/>
</dbReference>
<evidence type="ECO:0000259" key="6">
    <source>
        <dbReference type="PROSITE" id="PS50850"/>
    </source>
</evidence>
<feature type="transmembrane region" description="Helical" evidence="5">
    <location>
        <begin position="414"/>
        <end position="436"/>
    </location>
</feature>
<dbReference type="RefSeq" id="XP_012941248.1">
    <property type="nucleotide sequence ID" value="XM_013085794.2"/>
</dbReference>
<evidence type="ECO:0000256" key="1">
    <source>
        <dbReference type="ARBA" id="ARBA00004141"/>
    </source>
</evidence>
<feature type="transmembrane region" description="Helical" evidence="5">
    <location>
        <begin position="167"/>
        <end position="185"/>
    </location>
</feature>
<keyword evidence="2 5" id="KW-0812">Transmembrane</keyword>
<evidence type="ECO:0000256" key="4">
    <source>
        <dbReference type="ARBA" id="ARBA00023136"/>
    </source>
</evidence>
<dbReference type="SUPFAM" id="SSF103473">
    <property type="entry name" value="MFS general substrate transporter"/>
    <property type="match status" value="1"/>
</dbReference>
<evidence type="ECO:0000256" key="2">
    <source>
        <dbReference type="ARBA" id="ARBA00022692"/>
    </source>
</evidence>
<organism evidence="7 8">
    <name type="scientific">Aplysia californica</name>
    <name type="common">California sea hare</name>
    <dbReference type="NCBI Taxonomy" id="6500"/>
    <lineage>
        <taxon>Eukaryota</taxon>
        <taxon>Metazoa</taxon>
        <taxon>Spiralia</taxon>
        <taxon>Lophotrochozoa</taxon>
        <taxon>Mollusca</taxon>
        <taxon>Gastropoda</taxon>
        <taxon>Heterobranchia</taxon>
        <taxon>Euthyneura</taxon>
        <taxon>Tectipleura</taxon>
        <taxon>Aplysiida</taxon>
        <taxon>Aplysioidea</taxon>
        <taxon>Aplysiidae</taxon>
        <taxon>Aplysia</taxon>
    </lineage>
</organism>
<feature type="transmembrane region" description="Helical" evidence="5">
    <location>
        <begin position="442"/>
        <end position="466"/>
    </location>
</feature>
<dbReference type="InterPro" id="IPR005828">
    <property type="entry name" value="MFS_sugar_transport-like"/>
</dbReference>
<dbReference type="Proteomes" id="UP000694888">
    <property type="component" value="Unplaced"/>
</dbReference>
<feature type="transmembrane region" description="Helical" evidence="5">
    <location>
        <begin position="509"/>
        <end position="532"/>
    </location>
</feature>
<keyword evidence="7" id="KW-1185">Reference proteome</keyword>
<feature type="transmembrane region" description="Helical" evidence="5">
    <location>
        <begin position="386"/>
        <end position="407"/>
    </location>
</feature>
<feature type="transmembrane region" description="Helical" evidence="5">
    <location>
        <begin position="478"/>
        <end position="497"/>
    </location>
</feature>
<protein>
    <submittedName>
        <fullName evidence="8">Organic cation transporter protein</fullName>
    </submittedName>
</protein>
<dbReference type="Pfam" id="PF00083">
    <property type="entry name" value="Sugar_tr"/>
    <property type="match status" value="1"/>
</dbReference>
<feature type="transmembrane region" description="Helical" evidence="5">
    <location>
        <begin position="191"/>
        <end position="218"/>
    </location>
</feature>
<dbReference type="PANTHER" id="PTHR24064">
    <property type="entry name" value="SOLUTE CARRIER FAMILY 22 MEMBER"/>
    <property type="match status" value="1"/>
</dbReference>
<dbReference type="InterPro" id="IPR036259">
    <property type="entry name" value="MFS_trans_sf"/>
</dbReference>
<keyword evidence="4 5" id="KW-0472">Membrane</keyword>
<sequence>MKYDDILQEIGDFGPYQKRVYYILCLPSAVKAVIIMSTVFLFSLPDYECVSSGIHLQLSDLNPSLQSLVNSTSDLMDTTYASSSSAHPDHCWVPTQIEIPLNVTISVNVSAERLLGSHVTALARTGVPEAVKCQEWRYDRSEIESSIMTEFNFVCDKSMMRSHANMGLFLASLVGALVIGILADIIGRKKALLFCVALQLGSCLGTFFAQTAVAVVVLRSVQGLSGEMFPIAASTGMELLGQGRRTFAGTVVQFFWSAGQLLVLLVAYVSGGWRVQELVYAACAVPLFLAVWLWTPESPRWLIDKDRQAEATDILEKIATSNKTKLPENALQNKDELYDTEESVLTIIRSRTLLIMSLVVLLNWFTVNVLYYGLSLNLENLSGSLYLNFLISLSVEVAGFAFCYVLLDRAGRKALMIGCMFVGSLACLCVTFPVVFGNADQQWIVTTLCMVGKMCVGSCYAILFIMSVELFPTVVRNSALGACMVFENVAGMVAPYITDLGLTTTHTEISQAVPLLVFGGLGVVTAIASLYLPETLGKPLPETFQDAIDLSSGGKNKKERQGEK</sequence>
<proteinExistence type="predicted"/>
<dbReference type="PROSITE" id="PS50850">
    <property type="entry name" value="MFS"/>
    <property type="match status" value="1"/>
</dbReference>
<comment type="subcellular location">
    <subcellularLocation>
        <location evidence="1">Membrane</location>
        <topology evidence="1">Multi-pass membrane protein</topology>
    </subcellularLocation>
</comment>
<feature type="transmembrane region" description="Helical" evidence="5">
    <location>
        <begin position="277"/>
        <end position="295"/>
    </location>
</feature>
<accession>A0ABM1A5K1</accession>
<dbReference type="GeneID" id="101847830"/>
<feature type="transmembrane region" description="Helical" evidence="5">
    <location>
        <begin position="20"/>
        <end position="42"/>
    </location>
</feature>
<feature type="transmembrane region" description="Helical" evidence="5">
    <location>
        <begin position="247"/>
        <end position="271"/>
    </location>
</feature>
<keyword evidence="3 5" id="KW-1133">Transmembrane helix</keyword>
<gene>
    <name evidence="8" type="primary">LOC101847830</name>
</gene>
<evidence type="ECO:0000313" key="8">
    <source>
        <dbReference type="RefSeq" id="XP_012941248.1"/>
    </source>
</evidence>
<evidence type="ECO:0000256" key="3">
    <source>
        <dbReference type="ARBA" id="ARBA00022989"/>
    </source>
</evidence>
<evidence type="ECO:0000313" key="7">
    <source>
        <dbReference type="Proteomes" id="UP000694888"/>
    </source>
</evidence>
<dbReference type="InterPro" id="IPR020846">
    <property type="entry name" value="MFS_dom"/>
</dbReference>
<name>A0ABM1A5K1_APLCA</name>